<sequence>MSFTCIISECMLWAESECSCQEKFRFCNYHMLTHHKESVCNTRSLKQELLENLSEIRESKNSILEQLKDDLISTANIMISSILELVHDGVNQIEIRENEVDEWNKVNQDKNLDNIIGSFKFLKFKERSIKSFMKHSRKILGLKQNENELFCEIELLKRQNNELQAEVEKKQKIKQEKLLKDQKDKNKKHDEISIKENETQIENIKFLDENSNLKKQIDAQNIIVQEERKKYNDIVRDIENFKKENELKIKDLENKLKDCLDECIFLKQIRDENKREKKAEKNIKKQAKNEENLIMELKEKIIQEEKEHDKIKINEEYERIKSEDQEKKKQEEEFKNIQNIAKIEDTKEDIKTLNNQTIGIILFLEQLQAMEFDQKKAYISSLKLIGYWTDSFDSNIREILFSNDGKYVFVCIA</sequence>
<organism evidence="2 3">
    <name type="scientific">Stentor coeruleus</name>
    <dbReference type="NCBI Taxonomy" id="5963"/>
    <lineage>
        <taxon>Eukaryota</taxon>
        <taxon>Sar</taxon>
        <taxon>Alveolata</taxon>
        <taxon>Ciliophora</taxon>
        <taxon>Postciliodesmatophora</taxon>
        <taxon>Heterotrichea</taxon>
        <taxon>Heterotrichida</taxon>
        <taxon>Stentoridae</taxon>
        <taxon>Stentor</taxon>
    </lineage>
</organism>
<accession>A0A1R2ASR9</accession>
<keyword evidence="1" id="KW-0175">Coiled coil</keyword>
<comment type="caution">
    <text evidence="2">The sequence shown here is derived from an EMBL/GenBank/DDBJ whole genome shotgun (WGS) entry which is preliminary data.</text>
</comment>
<reference evidence="2 3" key="1">
    <citation type="submission" date="2016-11" db="EMBL/GenBank/DDBJ databases">
        <title>The macronuclear genome of Stentor coeruleus: a giant cell with tiny introns.</title>
        <authorList>
            <person name="Slabodnick M."/>
            <person name="Ruby J.G."/>
            <person name="Reiff S.B."/>
            <person name="Swart E.C."/>
            <person name="Gosai S."/>
            <person name="Prabakaran S."/>
            <person name="Witkowska E."/>
            <person name="Larue G.E."/>
            <person name="Fisher S."/>
            <person name="Freeman R.M."/>
            <person name="Gunawardena J."/>
            <person name="Chu W."/>
            <person name="Stover N.A."/>
            <person name="Gregory B.D."/>
            <person name="Nowacki M."/>
            <person name="Derisi J."/>
            <person name="Roy S.W."/>
            <person name="Marshall W.F."/>
            <person name="Sood P."/>
        </authorList>
    </citation>
    <scope>NUCLEOTIDE SEQUENCE [LARGE SCALE GENOMIC DNA]</scope>
    <source>
        <strain evidence="2">WM001</strain>
    </source>
</reference>
<evidence type="ECO:0000256" key="1">
    <source>
        <dbReference type="SAM" id="Coils"/>
    </source>
</evidence>
<dbReference type="EMBL" id="MPUH01001474">
    <property type="protein sequence ID" value="OMJ67564.1"/>
    <property type="molecule type" value="Genomic_DNA"/>
</dbReference>
<dbReference type="Proteomes" id="UP000187209">
    <property type="component" value="Unassembled WGS sequence"/>
</dbReference>
<keyword evidence="3" id="KW-1185">Reference proteome</keyword>
<evidence type="ECO:0000313" key="3">
    <source>
        <dbReference type="Proteomes" id="UP000187209"/>
    </source>
</evidence>
<evidence type="ECO:0000313" key="2">
    <source>
        <dbReference type="EMBL" id="OMJ67564.1"/>
    </source>
</evidence>
<name>A0A1R2ASR9_9CILI</name>
<feature type="coiled-coil region" evidence="1">
    <location>
        <begin position="146"/>
        <end position="180"/>
    </location>
</feature>
<feature type="coiled-coil region" evidence="1">
    <location>
        <begin position="210"/>
        <end position="340"/>
    </location>
</feature>
<protein>
    <submittedName>
        <fullName evidence="2">Uncharacterized protein</fullName>
    </submittedName>
</protein>
<proteinExistence type="predicted"/>
<dbReference type="AlphaFoldDB" id="A0A1R2ASR9"/>
<gene>
    <name evidence="2" type="ORF">SteCoe_35235</name>
</gene>